<name>A0A2S6NPG6_RHOGL</name>
<dbReference type="EMBL" id="NHRY01000012">
    <property type="protein sequence ID" value="PPQ40832.1"/>
    <property type="molecule type" value="Genomic_DNA"/>
</dbReference>
<evidence type="ECO:0000313" key="2">
    <source>
        <dbReference type="Proteomes" id="UP000239724"/>
    </source>
</evidence>
<keyword evidence="2" id="KW-1185">Reference proteome</keyword>
<organism evidence="1 2">
    <name type="scientific">Rhodopila globiformis</name>
    <name type="common">Rhodopseudomonas globiformis</name>
    <dbReference type="NCBI Taxonomy" id="1071"/>
    <lineage>
        <taxon>Bacteria</taxon>
        <taxon>Pseudomonadati</taxon>
        <taxon>Pseudomonadota</taxon>
        <taxon>Alphaproteobacteria</taxon>
        <taxon>Acetobacterales</taxon>
        <taxon>Acetobacteraceae</taxon>
        <taxon>Rhodopila</taxon>
    </lineage>
</organism>
<reference evidence="1 2" key="1">
    <citation type="journal article" date="2018" name="Arch. Microbiol.">
        <title>New insights into the metabolic potential of the phototrophic purple bacterium Rhodopila globiformis DSM 161(T) from its draft genome sequence and evidence for a vanadium-dependent nitrogenase.</title>
        <authorList>
            <person name="Imhoff J.F."/>
            <person name="Rahn T."/>
            <person name="Kunzel S."/>
            <person name="Neulinger S.C."/>
        </authorList>
    </citation>
    <scope>NUCLEOTIDE SEQUENCE [LARGE SCALE GENOMIC DNA]</scope>
    <source>
        <strain evidence="1 2">DSM 161</strain>
    </source>
</reference>
<sequence length="259" mass="28786">MATTVPLTVQDILDGLDSDSGVLPIDALEQAIARWDEVAPVLVPHIEAYADGRDRSGHAIDLAFYGLYLMAQQRDTRAFRMLCTLLLDAKASDDALSDGVTEEVPSMLVRTYDGDPTPLRTLIEAPDANEAGRDTAFEVLAWLTAAGRIDRDETARYLRGLFTTLQPQGPSQAWIGWQSAIAHLGLDKLRHLAAKAFSRGWINDGVRTFTFDKFAEDLYEAKGAPWSMASFDDRFYVLKKLGDVISVMKSWNTFRLPED</sequence>
<evidence type="ECO:0000313" key="1">
    <source>
        <dbReference type="EMBL" id="PPQ40832.1"/>
    </source>
</evidence>
<protein>
    <submittedName>
        <fullName evidence="1">Uncharacterized protein</fullName>
    </submittedName>
</protein>
<gene>
    <name evidence="1" type="ORF">CCS01_00225</name>
</gene>
<dbReference type="Pfam" id="PF06685">
    <property type="entry name" value="DUF1186"/>
    <property type="match status" value="1"/>
</dbReference>
<dbReference type="RefSeq" id="WP_104516841.1">
    <property type="nucleotide sequence ID" value="NZ_NHRY01000012.1"/>
</dbReference>
<dbReference type="OrthoDB" id="1551443at2"/>
<accession>A0A2S6NPG6</accession>
<comment type="caution">
    <text evidence="1">The sequence shown here is derived from an EMBL/GenBank/DDBJ whole genome shotgun (WGS) entry which is preliminary data.</text>
</comment>
<dbReference type="InterPro" id="IPR010602">
    <property type="entry name" value="DUF1186"/>
</dbReference>
<dbReference type="Proteomes" id="UP000239724">
    <property type="component" value="Unassembled WGS sequence"/>
</dbReference>
<proteinExistence type="predicted"/>
<dbReference type="AlphaFoldDB" id="A0A2S6NPG6"/>